<comment type="caution">
    <text evidence="1">The sequence shown here is derived from an EMBL/GenBank/DDBJ whole genome shotgun (WGS) entry which is preliminary data.</text>
</comment>
<gene>
    <name evidence="1" type="ORF">GCWU000323_00093</name>
</gene>
<dbReference type="AlphaFoldDB" id="C9MU74"/>
<evidence type="ECO:0000313" key="1">
    <source>
        <dbReference type="EMBL" id="EEX75881.1"/>
    </source>
</evidence>
<dbReference type="EMBL" id="ACVB02000005">
    <property type="protein sequence ID" value="EEX75881.1"/>
    <property type="molecule type" value="Genomic_DNA"/>
</dbReference>
<dbReference type="STRING" id="634994.GCWU000323_00093"/>
<reference evidence="1 2" key="1">
    <citation type="submission" date="2009-09" db="EMBL/GenBank/DDBJ databases">
        <authorList>
            <person name="Weinstock G."/>
            <person name="Sodergren E."/>
            <person name="Clifton S."/>
            <person name="Fulton L."/>
            <person name="Fulton B."/>
            <person name="Courtney L."/>
            <person name="Fronick C."/>
            <person name="Harrison M."/>
            <person name="Strong C."/>
            <person name="Farmer C."/>
            <person name="Delahaunty K."/>
            <person name="Markovic C."/>
            <person name="Hall O."/>
            <person name="Minx P."/>
            <person name="Tomlinson C."/>
            <person name="Mitreva M."/>
            <person name="Nelson J."/>
            <person name="Hou S."/>
            <person name="Wollam A."/>
            <person name="Pepin K.H."/>
            <person name="Johnson M."/>
            <person name="Bhonagiri V."/>
            <person name="Nash W.E."/>
            <person name="Warren W."/>
            <person name="Chinwalla A."/>
            <person name="Mardis E.R."/>
            <person name="Wilson R.K."/>
        </authorList>
    </citation>
    <scope>NUCLEOTIDE SEQUENCE [LARGE SCALE GENOMIC DNA]</scope>
    <source>
        <strain evidence="1 2">F0254</strain>
    </source>
</reference>
<protein>
    <submittedName>
        <fullName evidence="1">Uncharacterized protein</fullName>
    </submittedName>
</protein>
<proteinExistence type="predicted"/>
<name>C9MU74_9FUSO</name>
<sequence length="43" mass="5163">MIKYCNKYHLVNTKFKGLKVENYSNFSLSVLYIKNNRIKGDDY</sequence>
<evidence type="ECO:0000313" key="2">
    <source>
        <dbReference type="Proteomes" id="UP000006233"/>
    </source>
</evidence>
<organism evidence="1 2">
    <name type="scientific">Leptotrichia hofstadii F0254</name>
    <dbReference type="NCBI Taxonomy" id="634994"/>
    <lineage>
        <taxon>Bacteria</taxon>
        <taxon>Fusobacteriati</taxon>
        <taxon>Fusobacteriota</taxon>
        <taxon>Fusobacteriia</taxon>
        <taxon>Fusobacteriales</taxon>
        <taxon>Leptotrichiaceae</taxon>
        <taxon>Leptotrichia</taxon>
    </lineage>
</organism>
<accession>C9MU74</accession>
<dbReference type="HOGENOM" id="CLU_3235503_0_0_0"/>
<dbReference type="Proteomes" id="UP000006233">
    <property type="component" value="Unassembled WGS sequence"/>
</dbReference>